<proteinExistence type="predicted"/>
<evidence type="ECO:0000313" key="2">
    <source>
        <dbReference type="EMBL" id="CAH0057172.1"/>
    </source>
</evidence>
<dbReference type="OrthoDB" id="5362512at2759"/>
<reference evidence="2" key="1">
    <citation type="submission" date="2021-10" db="EMBL/GenBank/DDBJ databases">
        <authorList>
            <person name="Piombo E."/>
        </authorList>
    </citation>
    <scope>NUCLEOTIDE SEQUENCE</scope>
</reference>
<dbReference type="Pfam" id="PF06985">
    <property type="entry name" value="HET"/>
    <property type="match status" value="1"/>
</dbReference>
<dbReference type="InterPro" id="IPR010730">
    <property type="entry name" value="HET"/>
</dbReference>
<evidence type="ECO:0000259" key="1">
    <source>
        <dbReference type="Pfam" id="PF06985"/>
    </source>
</evidence>
<evidence type="ECO:0000313" key="3">
    <source>
        <dbReference type="Proteomes" id="UP000775872"/>
    </source>
</evidence>
<accession>A0A9P0EPE8</accession>
<dbReference type="Proteomes" id="UP000775872">
    <property type="component" value="Unassembled WGS sequence"/>
</dbReference>
<name>A0A9P0EPE8_9HYPO</name>
<organism evidence="2 3">
    <name type="scientific">Clonostachys solani</name>
    <dbReference type="NCBI Taxonomy" id="160281"/>
    <lineage>
        <taxon>Eukaryota</taxon>
        <taxon>Fungi</taxon>
        <taxon>Dikarya</taxon>
        <taxon>Ascomycota</taxon>
        <taxon>Pezizomycotina</taxon>
        <taxon>Sordariomycetes</taxon>
        <taxon>Hypocreomycetidae</taxon>
        <taxon>Hypocreales</taxon>
        <taxon>Bionectriaceae</taxon>
        <taxon>Clonostachys</taxon>
    </lineage>
</organism>
<sequence length="727" mass="82196">MGNSTICSSCLEHFTFARPDVVEEIRGLKKESVERAVEAGYGDDDLKSLHKDLRDYEAETNSIPAGSRAPYPWASGLNVPQLWIHLQIWDNEHSRSLAQLHESVKSSGCHLCRSFCKMIEYASGDDVPESAKITTALSCDSAGTERLRLQFAVHTDQSYHDGNDVVIGNFECRRIGVYNCKRPLLQFHMLFSPLTGKTIADLYIQDEEPFDSLPSTDSCVEFLSRNLDSCIKNHPECSSGQTAGWLPARLLEVRSADGDNDCVFLVEKDTIQASGDQKPQYLTLSHVWGSLKPLCLIRDNYDSLKSGIETHQLPQCYRDAVFLARKLAISHIWIDSFCIIQDSPEDWEREAMTMDKVYANGICNIAACDGTDSSPGLFADPESIPHPRISFKTQYTNSAVEFEVVPIWMDFMRKYSPLYKRGWYVQERFLSTRMMHLTKIPIWECRKTVIAEGCSESAAPPLMKSSASERELMWSDEQDLGFNFARWRKIVTVYCQCELTFPKDKLIAMSGLAKAFSSLLKEDYCAGIWGGELLVPCLLWRTFHPSTPSTEYLAPSWSWACRKGPTVQSPGAILKVFIRDASFSAVPKSSDIFGQLISAELTLTGKPLEIPEFTTWLHRVRYKMQSTFDREPHVESNKQVYFLPLAHLSHVYSERMKVAYIEGLFIQVASRRPETGPTAFKRVGFGQTREAGDGGMNEHPRYDEICDDIFGTPLLELEKDLETIILV</sequence>
<feature type="domain" description="Heterokaryon incompatibility" evidence="1">
    <location>
        <begin position="281"/>
        <end position="427"/>
    </location>
</feature>
<gene>
    <name evidence="2" type="ORF">CSOL1703_00006944</name>
</gene>
<dbReference type="EMBL" id="CABFOC020000074">
    <property type="protein sequence ID" value="CAH0057172.1"/>
    <property type="molecule type" value="Genomic_DNA"/>
</dbReference>
<keyword evidence="3" id="KW-1185">Reference proteome</keyword>
<dbReference type="PANTHER" id="PTHR33112:SF16">
    <property type="entry name" value="HETEROKARYON INCOMPATIBILITY DOMAIN-CONTAINING PROTEIN"/>
    <property type="match status" value="1"/>
</dbReference>
<comment type="caution">
    <text evidence="2">The sequence shown here is derived from an EMBL/GenBank/DDBJ whole genome shotgun (WGS) entry which is preliminary data.</text>
</comment>
<dbReference type="PANTHER" id="PTHR33112">
    <property type="entry name" value="DOMAIN PROTEIN, PUTATIVE-RELATED"/>
    <property type="match status" value="1"/>
</dbReference>
<protein>
    <recommendedName>
        <fullName evidence="1">Heterokaryon incompatibility domain-containing protein</fullName>
    </recommendedName>
</protein>
<dbReference type="AlphaFoldDB" id="A0A9P0EPE8"/>